<dbReference type="EMBL" id="BOMG01000039">
    <property type="protein sequence ID" value="GID54336.1"/>
    <property type="molecule type" value="Genomic_DNA"/>
</dbReference>
<evidence type="ECO:0000313" key="2">
    <source>
        <dbReference type="EMBL" id="GID54336.1"/>
    </source>
</evidence>
<accession>A0ABQ3X750</accession>
<feature type="compositionally biased region" description="Polar residues" evidence="1">
    <location>
        <begin position="16"/>
        <end position="27"/>
    </location>
</feature>
<proteinExistence type="predicted"/>
<evidence type="ECO:0000256" key="1">
    <source>
        <dbReference type="SAM" id="MobiDB-lite"/>
    </source>
</evidence>
<dbReference type="Proteomes" id="UP000612282">
    <property type="component" value="Unassembled WGS sequence"/>
</dbReference>
<gene>
    <name evidence="2" type="ORF">Aco03nite_027400</name>
</gene>
<organism evidence="2 3">
    <name type="scientific">Actinoplanes couchii</name>
    <dbReference type="NCBI Taxonomy" id="403638"/>
    <lineage>
        <taxon>Bacteria</taxon>
        <taxon>Bacillati</taxon>
        <taxon>Actinomycetota</taxon>
        <taxon>Actinomycetes</taxon>
        <taxon>Micromonosporales</taxon>
        <taxon>Micromonosporaceae</taxon>
        <taxon>Actinoplanes</taxon>
    </lineage>
</organism>
<evidence type="ECO:0000313" key="3">
    <source>
        <dbReference type="Proteomes" id="UP000612282"/>
    </source>
</evidence>
<name>A0ABQ3X750_9ACTN</name>
<keyword evidence="3" id="KW-1185">Reference proteome</keyword>
<sequence>MKSGPVNRPIVVPALKSSQPTTTSISVSRIDGRPPARGSATTDASSSLVMPDILPHDVEAMVDHLIGE</sequence>
<protein>
    <submittedName>
        <fullName evidence="2">Uncharacterized protein</fullName>
    </submittedName>
</protein>
<feature type="region of interest" description="Disordered" evidence="1">
    <location>
        <begin position="16"/>
        <end position="46"/>
    </location>
</feature>
<comment type="caution">
    <text evidence="2">The sequence shown here is derived from an EMBL/GenBank/DDBJ whole genome shotgun (WGS) entry which is preliminary data.</text>
</comment>
<reference evidence="2 3" key="1">
    <citation type="submission" date="2021-01" db="EMBL/GenBank/DDBJ databases">
        <title>Whole genome shotgun sequence of Actinoplanes couchii NBRC 106145.</title>
        <authorList>
            <person name="Komaki H."/>
            <person name="Tamura T."/>
        </authorList>
    </citation>
    <scope>NUCLEOTIDE SEQUENCE [LARGE SCALE GENOMIC DNA]</scope>
    <source>
        <strain evidence="2 3">NBRC 106145</strain>
    </source>
</reference>